<reference evidence="2" key="2">
    <citation type="submission" date="2014-03" db="EMBL/GenBank/DDBJ databases">
        <title>The whipworm genome and dual-species transcriptomics of an intimate host-pathogen interaction.</title>
        <authorList>
            <person name="Foth B.J."/>
            <person name="Tsai I.J."/>
            <person name="Reid A.J."/>
            <person name="Bancroft A.J."/>
            <person name="Nichol S."/>
            <person name="Tracey A."/>
            <person name="Holroyd N."/>
            <person name="Cotton J.A."/>
            <person name="Stanley E.J."/>
            <person name="Zarowiecki M."/>
            <person name="Liu J.Z."/>
            <person name="Huckvale T."/>
            <person name="Cooper P.J."/>
            <person name="Grencis R.K."/>
            <person name="Berriman M."/>
        </authorList>
    </citation>
    <scope>NUCLEOTIDE SEQUENCE [LARGE SCALE GENOMIC DNA]</scope>
    <source>
        <strain evidence="2">Edinburgh</strain>
    </source>
</reference>
<reference evidence="3 4" key="3">
    <citation type="submission" date="2019-12" db="UniProtKB">
        <authorList>
            <consortium name="WormBaseParasite"/>
        </authorList>
    </citation>
    <scope>IDENTIFICATION</scope>
</reference>
<keyword evidence="2" id="KW-1185">Reference proteome</keyword>
<evidence type="ECO:0000313" key="2">
    <source>
        <dbReference type="Proteomes" id="UP000046395"/>
    </source>
</evidence>
<evidence type="ECO:0000256" key="1">
    <source>
        <dbReference type="SAM" id="MobiDB-lite"/>
    </source>
</evidence>
<organism evidence="2 4">
    <name type="scientific">Trichuris muris</name>
    <name type="common">Mouse whipworm</name>
    <dbReference type="NCBI Taxonomy" id="70415"/>
    <lineage>
        <taxon>Eukaryota</taxon>
        <taxon>Metazoa</taxon>
        <taxon>Ecdysozoa</taxon>
        <taxon>Nematoda</taxon>
        <taxon>Enoplea</taxon>
        <taxon>Dorylaimia</taxon>
        <taxon>Trichinellida</taxon>
        <taxon>Trichuridae</taxon>
        <taxon>Trichuris</taxon>
    </lineage>
</organism>
<feature type="region of interest" description="Disordered" evidence="1">
    <location>
        <begin position="82"/>
        <end position="134"/>
    </location>
</feature>
<feature type="compositionally biased region" description="Polar residues" evidence="1">
    <location>
        <begin position="34"/>
        <end position="43"/>
    </location>
</feature>
<dbReference type="WBParaSite" id="TMUE_2000010055.1">
    <property type="protein sequence ID" value="TMUE_2000010055.1"/>
    <property type="gene ID" value="WBGene00286882"/>
</dbReference>
<evidence type="ECO:0000313" key="3">
    <source>
        <dbReference type="WBParaSite" id="TMUE_0000000103.1"/>
    </source>
</evidence>
<feature type="compositionally biased region" description="Polar residues" evidence="1">
    <location>
        <begin position="93"/>
        <end position="104"/>
    </location>
</feature>
<dbReference type="WBParaSite" id="TMUE_0000000103.1">
    <property type="protein sequence ID" value="TMUE_0000000103.1"/>
    <property type="gene ID" value="WBGene00296051"/>
</dbReference>
<reference evidence="2" key="1">
    <citation type="submission" date="2013-11" db="EMBL/GenBank/DDBJ databases">
        <authorList>
            <person name="Aslett M."/>
        </authorList>
    </citation>
    <scope>NUCLEOTIDE SEQUENCE [LARGE SCALE GENOMIC DNA]</scope>
    <source>
        <strain evidence="2">Edinburgh</strain>
    </source>
</reference>
<feature type="region of interest" description="Disordered" evidence="1">
    <location>
        <begin position="1"/>
        <end position="62"/>
    </location>
</feature>
<accession>A0A5S6QS46</accession>
<name>A0A5S6QS46_TRIMR</name>
<dbReference type="Proteomes" id="UP000046395">
    <property type="component" value="Unassembled WGS sequence"/>
</dbReference>
<dbReference type="AlphaFoldDB" id="A0A5S6QS46"/>
<sequence length="134" mass="15170">MSQGKAQRRLNGDEWKKKNSWSKKYPITDKGAGNHQSQNTHANIETMGVEVLSSSKETRERAMQRYLDSPLAKRDVAETLEEISEDTWANGRATGTRQVESRTLPTPAHERSSETESDSSEVWELAPECPEYSE</sequence>
<proteinExistence type="predicted"/>
<protein>
    <submittedName>
        <fullName evidence="3 4">Uncharacterized protein</fullName>
    </submittedName>
</protein>
<evidence type="ECO:0000313" key="4">
    <source>
        <dbReference type="WBParaSite" id="TMUE_2000010055.1"/>
    </source>
</evidence>